<reference evidence="1 2" key="1">
    <citation type="journal article" date="2011" name="J. Bacteriol.">
        <title>Genome sequence of 'Pedosphaera parvula' Ellin514, an aerobic Verrucomicrobial isolate from pasture soil.</title>
        <authorList>
            <person name="Kant R."/>
            <person name="van Passel M.W."/>
            <person name="Sangwan P."/>
            <person name="Palva A."/>
            <person name="Lucas S."/>
            <person name="Copeland A."/>
            <person name="Lapidus A."/>
            <person name="Glavina Del Rio T."/>
            <person name="Dalin E."/>
            <person name="Tice H."/>
            <person name="Bruce D."/>
            <person name="Goodwin L."/>
            <person name="Pitluck S."/>
            <person name="Chertkov O."/>
            <person name="Larimer F.W."/>
            <person name="Land M.L."/>
            <person name="Hauser L."/>
            <person name="Brettin T.S."/>
            <person name="Detter J.C."/>
            <person name="Han S."/>
            <person name="de Vos W.M."/>
            <person name="Janssen P.H."/>
            <person name="Smidt H."/>
        </authorList>
    </citation>
    <scope>NUCLEOTIDE SEQUENCE [LARGE SCALE GENOMIC DNA]</scope>
    <source>
        <strain evidence="1 2">Ellin514</strain>
    </source>
</reference>
<dbReference type="STRING" id="320771.Cflav_PD1896"/>
<protein>
    <submittedName>
        <fullName evidence="1">Uncharacterized protein</fullName>
    </submittedName>
</protein>
<accession>B9XLE5</accession>
<comment type="caution">
    <text evidence="1">The sequence shown here is derived from an EMBL/GenBank/DDBJ whole genome shotgun (WGS) entry which is preliminary data.</text>
</comment>
<evidence type="ECO:0000313" key="1">
    <source>
        <dbReference type="EMBL" id="EEF59348.1"/>
    </source>
</evidence>
<dbReference type="Proteomes" id="UP000003688">
    <property type="component" value="Unassembled WGS sequence"/>
</dbReference>
<keyword evidence="2" id="KW-1185">Reference proteome</keyword>
<sequence length="183" mass="19916">MLQEQFGLNGTSVSSYGGKEGFLTTKADGKFSFPRLSKGLKLFVAHPSGYVEESVERGGDNLKLRLKPWATLTGTLVYSNGTAAANVPLDLAIDYNWQRGDPIMHIQGKIVTDAQGNFLFTNVPPRHIQVNRMQTSGFGGGYSSIQQTWLDVSPGVTNELGKVTYDTPPPAPMIDQIKQKLGL</sequence>
<dbReference type="AlphaFoldDB" id="B9XLE5"/>
<dbReference type="EMBL" id="ABOX02000029">
    <property type="protein sequence ID" value="EEF59348.1"/>
    <property type="molecule type" value="Genomic_DNA"/>
</dbReference>
<name>B9XLE5_PEDPL</name>
<evidence type="ECO:0000313" key="2">
    <source>
        <dbReference type="Proteomes" id="UP000003688"/>
    </source>
</evidence>
<gene>
    <name evidence="1" type="ORF">Cflav_PD1896</name>
</gene>
<organism evidence="1 2">
    <name type="scientific">Pedosphaera parvula (strain Ellin514)</name>
    <dbReference type="NCBI Taxonomy" id="320771"/>
    <lineage>
        <taxon>Bacteria</taxon>
        <taxon>Pseudomonadati</taxon>
        <taxon>Verrucomicrobiota</taxon>
        <taxon>Pedosphaerae</taxon>
        <taxon>Pedosphaerales</taxon>
        <taxon>Pedosphaeraceae</taxon>
        <taxon>Pedosphaera</taxon>
    </lineage>
</organism>
<proteinExistence type="predicted"/>